<dbReference type="AlphaFoldDB" id="A0A9P6E7B5"/>
<proteinExistence type="predicted"/>
<accession>A0A9P6E7B5</accession>
<evidence type="ECO:0000313" key="1">
    <source>
        <dbReference type="EMBL" id="KAF9523991.1"/>
    </source>
</evidence>
<dbReference type="Proteomes" id="UP000807306">
    <property type="component" value="Unassembled WGS sequence"/>
</dbReference>
<comment type="caution">
    <text evidence="1">The sequence shown here is derived from an EMBL/GenBank/DDBJ whole genome shotgun (WGS) entry which is preliminary data.</text>
</comment>
<protein>
    <submittedName>
        <fullName evidence="1">Uncharacterized protein</fullName>
    </submittedName>
</protein>
<dbReference type="EMBL" id="MU157906">
    <property type="protein sequence ID" value="KAF9523991.1"/>
    <property type="molecule type" value="Genomic_DNA"/>
</dbReference>
<reference evidence="1" key="1">
    <citation type="submission" date="2020-11" db="EMBL/GenBank/DDBJ databases">
        <authorList>
            <consortium name="DOE Joint Genome Institute"/>
            <person name="Ahrendt S."/>
            <person name="Riley R."/>
            <person name="Andreopoulos W."/>
            <person name="Labutti K."/>
            <person name="Pangilinan J."/>
            <person name="Ruiz-Duenas F.J."/>
            <person name="Barrasa J.M."/>
            <person name="Sanchez-Garcia M."/>
            <person name="Camarero S."/>
            <person name="Miyauchi S."/>
            <person name="Serrano A."/>
            <person name="Linde D."/>
            <person name="Babiker R."/>
            <person name="Drula E."/>
            <person name="Ayuso-Fernandez I."/>
            <person name="Pacheco R."/>
            <person name="Padilla G."/>
            <person name="Ferreira P."/>
            <person name="Barriuso J."/>
            <person name="Kellner H."/>
            <person name="Castanera R."/>
            <person name="Alfaro M."/>
            <person name="Ramirez L."/>
            <person name="Pisabarro A.G."/>
            <person name="Kuo A."/>
            <person name="Tritt A."/>
            <person name="Lipzen A."/>
            <person name="He G."/>
            <person name="Yan M."/>
            <person name="Ng V."/>
            <person name="Cullen D."/>
            <person name="Martin F."/>
            <person name="Rosso M.-N."/>
            <person name="Henrissat B."/>
            <person name="Hibbett D."/>
            <person name="Martinez A.T."/>
            <person name="Grigoriev I.V."/>
        </authorList>
    </citation>
    <scope>NUCLEOTIDE SEQUENCE</scope>
    <source>
        <strain evidence="1">CBS 506.95</strain>
    </source>
</reference>
<dbReference type="OrthoDB" id="3344950at2759"/>
<name>A0A9P6E7B5_9AGAR</name>
<organism evidence="1 2">
    <name type="scientific">Crepidotus variabilis</name>
    <dbReference type="NCBI Taxonomy" id="179855"/>
    <lineage>
        <taxon>Eukaryota</taxon>
        <taxon>Fungi</taxon>
        <taxon>Dikarya</taxon>
        <taxon>Basidiomycota</taxon>
        <taxon>Agaricomycotina</taxon>
        <taxon>Agaricomycetes</taxon>
        <taxon>Agaricomycetidae</taxon>
        <taxon>Agaricales</taxon>
        <taxon>Agaricineae</taxon>
        <taxon>Crepidotaceae</taxon>
        <taxon>Crepidotus</taxon>
    </lineage>
</organism>
<sequence length="152" mass="17064">MSSSEQLNFNAPHAPQSNAIEAFNIILSTIKQEVIKSRNDWDKHEPRMWSRATGLSDAELTSFSIEKDLVEVRSAATTYGTIILGKIRLPAVQDGAGEGFLHVRIHDPPNRGAEDIIFHSLFTDEIRDEPNSQPIGYCAIQTVEKPLRFFNE</sequence>
<gene>
    <name evidence="1" type="ORF">CPB83DRAFT_861893</name>
</gene>
<keyword evidence="2" id="KW-1185">Reference proteome</keyword>
<evidence type="ECO:0000313" key="2">
    <source>
        <dbReference type="Proteomes" id="UP000807306"/>
    </source>
</evidence>